<dbReference type="Proteomes" id="UP001247307">
    <property type="component" value="Unassembled WGS sequence"/>
</dbReference>
<dbReference type="Pfam" id="PF09534">
    <property type="entry name" value="Trp_oprn_chp"/>
    <property type="match status" value="1"/>
</dbReference>
<feature type="region of interest" description="Disordered" evidence="1">
    <location>
        <begin position="1"/>
        <end position="32"/>
    </location>
</feature>
<protein>
    <submittedName>
        <fullName evidence="3">Membrane protein (TIGR02234 family)</fullName>
    </submittedName>
</protein>
<name>A0AAE3YFI9_9MICC</name>
<feature type="transmembrane region" description="Helical" evidence="2">
    <location>
        <begin position="42"/>
        <end position="61"/>
    </location>
</feature>
<keyword evidence="2" id="KW-0472">Membrane</keyword>
<feature type="compositionally biased region" description="Basic and acidic residues" evidence="1">
    <location>
        <begin position="223"/>
        <end position="233"/>
    </location>
</feature>
<comment type="caution">
    <text evidence="3">The sequence shown here is derived from an EMBL/GenBank/DDBJ whole genome shotgun (WGS) entry which is preliminary data.</text>
</comment>
<evidence type="ECO:0000313" key="4">
    <source>
        <dbReference type="Proteomes" id="UP001247307"/>
    </source>
</evidence>
<feature type="compositionally biased region" description="Basic and acidic residues" evidence="1">
    <location>
        <begin position="1"/>
        <end position="12"/>
    </location>
</feature>
<dbReference type="EMBL" id="JAVDUI010000001">
    <property type="protein sequence ID" value="MDR6891229.1"/>
    <property type="molecule type" value="Genomic_DNA"/>
</dbReference>
<sequence>MTARAPREHAAVDARTPGRRGSRPTGREPRPLPAFLTKGRGVFSLMLLTALTLLAGTQTWIRVKLPEAGVQQEILTVSGADASKPVTALVVVALAAAVAAAVGGRITRIVSLVMVFGSMALAAVLSAFVANGPLMAASAKIAETIGIEGSSSGAEATATMWPVVAAVLAGLAALYAAALGVVSPRWETTAKYSAGADGQPGRAGAEGPRRVSAQSEAIDAWDDLTRGEDPTAR</sequence>
<keyword evidence="2" id="KW-0812">Transmembrane</keyword>
<evidence type="ECO:0000256" key="1">
    <source>
        <dbReference type="SAM" id="MobiDB-lite"/>
    </source>
</evidence>
<keyword evidence="2" id="KW-1133">Transmembrane helix</keyword>
<evidence type="ECO:0000256" key="2">
    <source>
        <dbReference type="SAM" id="Phobius"/>
    </source>
</evidence>
<feature type="region of interest" description="Disordered" evidence="1">
    <location>
        <begin position="192"/>
        <end position="233"/>
    </location>
</feature>
<evidence type="ECO:0000313" key="3">
    <source>
        <dbReference type="EMBL" id="MDR6891229.1"/>
    </source>
</evidence>
<feature type="transmembrane region" description="Helical" evidence="2">
    <location>
        <begin position="109"/>
        <end position="130"/>
    </location>
</feature>
<keyword evidence="4" id="KW-1185">Reference proteome</keyword>
<dbReference type="AlphaFoldDB" id="A0AAE3YFI9"/>
<accession>A0AAE3YFI9</accession>
<dbReference type="InterPro" id="IPR019051">
    <property type="entry name" value="Trp_biosyn_TM_oprn/chp"/>
</dbReference>
<reference evidence="3" key="1">
    <citation type="submission" date="2023-07" db="EMBL/GenBank/DDBJ databases">
        <title>Sequencing the genomes of 1000 actinobacteria strains.</title>
        <authorList>
            <person name="Klenk H.-P."/>
        </authorList>
    </citation>
    <scope>NUCLEOTIDE SEQUENCE</scope>
    <source>
        <strain evidence="3">DSM 13988</strain>
    </source>
</reference>
<organism evidence="3 4">
    <name type="scientific">Falsarthrobacter nasiphocae</name>
    <dbReference type="NCBI Taxonomy" id="189863"/>
    <lineage>
        <taxon>Bacteria</taxon>
        <taxon>Bacillati</taxon>
        <taxon>Actinomycetota</taxon>
        <taxon>Actinomycetes</taxon>
        <taxon>Micrococcales</taxon>
        <taxon>Micrococcaceae</taxon>
        <taxon>Falsarthrobacter</taxon>
    </lineage>
</organism>
<feature type="transmembrane region" description="Helical" evidence="2">
    <location>
        <begin position="160"/>
        <end position="182"/>
    </location>
</feature>
<gene>
    <name evidence="3" type="ORF">J2S35_000169</name>
</gene>
<dbReference type="RefSeq" id="WP_309848774.1">
    <property type="nucleotide sequence ID" value="NZ_BAAAIU010000004.1"/>
</dbReference>
<proteinExistence type="predicted"/>
<feature type="transmembrane region" description="Helical" evidence="2">
    <location>
        <begin position="85"/>
        <end position="102"/>
    </location>
</feature>